<organism evidence="2 3">
    <name type="scientific">Multifurca ochricompacta</name>
    <dbReference type="NCBI Taxonomy" id="376703"/>
    <lineage>
        <taxon>Eukaryota</taxon>
        <taxon>Fungi</taxon>
        <taxon>Dikarya</taxon>
        <taxon>Basidiomycota</taxon>
        <taxon>Agaricomycotina</taxon>
        <taxon>Agaricomycetes</taxon>
        <taxon>Russulales</taxon>
        <taxon>Russulaceae</taxon>
        <taxon>Multifurca</taxon>
    </lineage>
</organism>
<feature type="region of interest" description="Disordered" evidence="1">
    <location>
        <begin position="48"/>
        <end position="75"/>
    </location>
</feature>
<evidence type="ECO:0000313" key="3">
    <source>
        <dbReference type="Proteomes" id="UP001203297"/>
    </source>
</evidence>
<evidence type="ECO:0000256" key="1">
    <source>
        <dbReference type="SAM" id="MobiDB-lite"/>
    </source>
</evidence>
<feature type="compositionally biased region" description="Low complexity" evidence="1">
    <location>
        <begin position="48"/>
        <end position="68"/>
    </location>
</feature>
<comment type="caution">
    <text evidence="2">The sequence shown here is derived from an EMBL/GenBank/DDBJ whole genome shotgun (WGS) entry which is preliminary data.</text>
</comment>
<protein>
    <submittedName>
        <fullName evidence="2">Uncharacterized protein</fullName>
    </submittedName>
</protein>
<accession>A0AAD4LVY3</accession>
<dbReference type="Proteomes" id="UP001203297">
    <property type="component" value="Unassembled WGS sequence"/>
</dbReference>
<reference evidence="2" key="1">
    <citation type="journal article" date="2022" name="New Phytol.">
        <title>Evolutionary transition to the ectomycorrhizal habit in the genomes of a hyperdiverse lineage of mushroom-forming fungi.</title>
        <authorList>
            <person name="Looney B."/>
            <person name="Miyauchi S."/>
            <person name="Morin E."/>
            <person name="Drula E."/>
            <person name="Courty P.E."/>
            <person name="Kohler A."/>
            <person name="Kuo A."/>
            <person name="LaButti K."/>
            <person name="Pangilinan J."/>
            <person name="Lipzen A."/>
            <person name="Riley R."/>
            <person name="Andreopoulos W."/>
            <person name="He G."/>
            <person name="Johnson J."/>
            <person name="Nolan M."/>
            <person name="Tritt A."/>
            <person name="Barry K.W."/>
            <person name="Grigoriev I.V."/>
            <person name="Nagy L.G."/>
            <person name="Hibbett D."/>
            <person name="Henrissat B."/>
            <person name="Matheny P.B."/>
            <person name="Labbe J."/>
            <person name="Martin F.M."/>
        </authorList>
    </citation>
    <scope>NUCLEOTIDE SEQUENCE</scope>
    <source>
        <strain evidence="2">BPL690</strain>
    </source>
</reference>
<evidence type="ECO:0000313" key="2">
    <source>
        <dbReference type="EMBL" id="KAI0291523.1"/>
    </source>
</evidence>
<sequence length="272" mass="30851">MLPTSFKILLLKNLQSVGSNNSRCNNNSRSIIINPNLHLHLHLHLHLNPNHNSSSHNNNNNNYNNNNNHNHRNHHNNNINYFLLTGNVPNHVSRLNRLLTIVHPILPTVALPSSIVVSLIQTIPHTLRPNSILPLSARVPHLPSCHRVAHTHLPPCIFLLLPSPSRILTLTHIDTTTLPLHRTPNLHMSKMFPLPTTLPFRVPHLHLSSMNPPRCTPVYHLRTIRRISPHLRHPFHLLQPQLAPQYQLLYQFLAPLPPSALGLPAGRRCRAG</sequence>
<name>A0AAD4LVY3_9AGAM</name>
<dbReference type="EMBL" id="WTXG01000154">
    <property type="protein sequence ID" value="KAI0291523.1"/>
    <property type="molecule type" value="Genomic_DNA"/>
</dbReference>
<dbReference type="AlphaFoldDB" id="A0AAD4LVY3"/>
<gene>
    <name evidence="2" type="ORF">B0F90DRAFT_1776033</name>
</gene>
<feature type="non-terminal residue" evidence="2">
    <location>
        <position position="272"/>
    </location>
</feature>
<proteinExistence type="predicted"/>
<keyword evidence="3" id="KW-1185">Reference proteome</keyword>